<dbReference type="GO" id="GO:0003887">
    <property type="term" value="F:DNA-directed DNA polymerase activity"/>
    <property type="evidence" value="ECO:0007669"/>
    <property type="project" value="TreeGrafter"/>
</dbReference>
<dbReference type="Pfam" id="PF09507">
    <property type="entry name" value="CDC27"/>
    <property type="match status" value="1"/>
</dbReference>
<feature type="region of interest" description="Disordered" evidence="5">
    <location>
        <begin position="412"/>
        <end position="453"/>
    </location>
</feature>
<feature type="compositionally biased region" description="Acidic residues" evidence="5">
    <location>
        <begin position="301"/>
        <end position="311"/>
    </location>
</feature>
<feature type="compositionally biased region" description="Polar residues" evidence="5">
    <location>
        <begin position="241"/>
        <end position="250"/>
    </location>
</feature>
<dbReference type="GO" id="GO:0006297">
    <property type="term" value="P:nucleotide-excision repair, DNA gap filling"/>
    <property type="evidence" value="ECO:0007669"/>
    <property type="project" value="TreeGrafter"/>
</dbReference>
<sequence>MDKYKQYLAVNVVNESKIVSYRQLSRALKVHSHVAKQMLYEFHKNQNAKKANSVHATYLLTGTARTEPTESTNNTQTQDEEDSTMQSSPFPSSYPEPEPPLEFEDEDAEPAERVIPTTLVTLVKEEDLEEAKEDFDEIASIFLYSLQPGTPQDINILTESNRESLKAWRDEDPLDVYKTYGIIQNPNVKRRKGGKPPPAVAAASASVITTSKPAAKPIPAVKATPTAKEPVPLNVNHRQDSTTSVKSAGSDSKPKAAPKTAPFKREKSDLFSSFAKTKPPKPKASKEATPVEDGPMKGMSEDEGEEEDEPMVEVTKEEEEKAQAAKAERAERQKRLHDMMEDDDEDESMSEAPPVEEAVDEGSPIDKVAAEEPTETVTVDGGRRRGRRRVMKKKTTKDAEGYLVTKEEAVWESFSEEEPQSKKTKTFAPSNAKGKKPAGKPGQGNITSFFSKK</sequence>
<feature type="region of interest" description="Disordered" evidence="5">
    <location>
        <begin position="214"/>
        <end position="397"/>
    </location>
</feature>
<keyword evidence="4" id="KW-0539">Nucleus</keyword>
<dbReference type="OrthoDB" id="514823at2759"/>
<accession>A0A9P4NNX1</accession>
<feature type="compositionally biased region" description="Basic and acidic residues" evidence="5">
    <location>
        <begin position="314"/>
        <end position="339"/>
    </location>
</feature>
<evidence type="ECO:0000256" key="3">
    <source>
        <dbReference type="ARBA" id="ARBA00022705"/>
    </source>
</evidence>
<dbReference type="GO" id="GO:0043625">
    <property type="term" value="C:delta DNA polymerase complex"/>
    <property type="evidence" value="ECO:0007669"/>
    <property type="project" value="InterPro"/>
</dbReference>
<dbReference type="InterPro" id="IPR019038">
    <property type="entry name" value="POLD3"/>
</dbReference>
<proteinExistence type="predicted"/>
<evidence type="ECO:0000256" key="2">
    <source>
        <dbReference type="ARBA" id="ARBA00017589"/>
    </source>
</evidence>
<evidence type="ECO:0000256" key="1">
    <source>
        <dbReference type="ARBA" id="ARBA00004123"/>
    </source>
</evidence>
<feature type="region of interest" description="Disordered" evidence="5">
    <location>
        <begin position="62"/>
        <end position="111"/>
    </location>
</feature>
<gene>
    <name evidence="6" type="ORF">EJ08DRAFT_680293</name>
</gene>
<protein>
    <recommendedName>
        <fullName evidence="2">DNA polymerase delta subunit 3</fullName>
    </recommendedName>
</protein>
<feature type="compositionally biased region" description="Low complexity" evidence="5">
    <location>
        <begin position="214"/>
        <end position="228"/>
    </location>
</feature>
<dbReference type="GO" id="GO:0006271">
    <property type="term" value="P:DNA strand elongation involved in DNA replication"/>
    <property type="evidence" value="ECO:0007669"/>
    <property type="project" value="TreeGrafter"/>
</dbReference>
<dbReference type="EMBL" id="MU007051">
    <property type="protein sequence ID" value="KAF2428972.1"/>
    <property type="molecule type" value="Genomic_DNA"/>
</dbReference>
<organism evidence="6 7">
    <name type="scientific">Tothia fuscella</name>
    <dbReference type="NCBI Taxonomy" id="1048955"/>
    <lineage>
        <taxon>Eukaryota</taxon>
        <taxon>Fungi</taxon>
        <taxon>Dikarya</taxon>
        <taxon>Ascomycota</taxon>
        <taxon>Pezizomycotina</taxon>
        <taxon>Dothideomycetes</taxon>
        <taxon>Pleosporomycetidae</taxon>
        <taxon>Venturiales</taxon>
        <taxon>Cylindrosympodiaceae</taxon>
        <taxon>Tothia</taxon>
    </lineage>
</organism>
<comment type="caution">
    <text evidence="6">The sequence shown here is derived from an EMBL/GenBank/DDBJ whole genome shotgun (WGS) entry which is preliminary data.</text>
</comment>
<feature type="compositionally biased region" description="Acidic residues" evidence="5">
    <location>
        <begin position="340"/>
        <end position="349"/>
    </location>
</feature>
<evidence type="ECO:0000256" key="5">
    <source>
        <dbReference type="SAM" id="MobiDB-lite"/>
    </source>
</evidence>
<name>A0A9P4NNX1_9PEZI</name>
<keyword evidence="7" id="KW-1185">Reference proteome</keyword>
<evidence type="ECO:0000313" key="7">
    <source>
        <dbReference type="Proteomes" id="UP000800235"/>
    </source>
</evidence>
<comment type="subcellular location">
    <subcellularLocation>
        <location evidence="1">Nucleus</location>
    </subcellularLocation>
</comment>
<dbReference type="Proteomes" id="UP000800235">
    <property type="component" value="Unassembled WGS sequence"/>
</dbReference>
<dbReference type="PANTHER" id="PTHR17598:SF13">
    <property type="entry name" value="DNA POLYMERASE DELTA SUBUNIT 3"/>
    <property type="match status" value="1"/>
</dbReference>
<dbReference type="InterPro" id="IPR041913">
    <property type="entry name" value="POLD3_sf"/>
</dbReference>
<keyword evidence="3" id="KW-0235">DNA replication</keyword>
<feature type="compositionally biased region" description="Basic residues" evidence="5">
    <location>
        <begin position="384"/>
        <end position="395"/>
    </location>
</feature>
<reference evidence="6" key="1">
    <citation type="journal article" date="2020" name="Stud. Mycol.">
        <title>101 Dothideomycetes genomes: a test case for predicting lifestyles and emergence of pathogens.</title>
        <authorList>
            <person name="Haridas S."/>
            <person name="Albert R."/>
            <person name="Binder M."/>
            <person name="Bloem J."/>
            <person name="Labutti K."/>
            <person name="Salamov A."/>
            <person name="Andreopoulos B."/>
            <person name="Baker S."/>
            <person name="Barry K."/>
            <person name="Bills G."/>
            <person name="Bluhm B."/>
            <person name="Cannon C."/>
            <person name="Castanera R."/>
            <person name="Culley D."/>
            <person name="Daum C."/>
            <person name="Ezra D."/>
            <person name="Gonzalez J."/>
            <person name="Henrissat B."/>
            <person name="Kuo A."/>
            <person name="Liang C."/>
            <person name="Lipzen A."/>
            <person name="Lutzoni F."/>
            <person name="Magnuson J."/>
            <person name="Mondo S."/>
            <person name="Nolan M."/>
            <person name="Ohm R."/>
            <person name="Pangilinan J."/>
            <person name="Park H.-J."/>
            <person name="Ramirez L."/>
            <person name="Alfaro M."/>
            <person name="Sun H."/>
            <person name="Tritt A."/>
            <person name="Yoshinaga Y."/>
            <person name="Zwiers L.-H."/>
            <person name="Turgeon B."/>
            <person name="Goodwin S."/>
            <person name="Spatafora J."/>
            <person name="Crous P."/>
            <person name="Grigoriev I."/>
        </authorList>
    </citation>
    <scope>NUCLEOTIDE SEQUENCE</scope>
    <source>
        <strain evidence="6">CBS 130266</strain>
    </source>
</reference>
<evidence type="ECO:0000256" key="4">
    <source>
        <dbReference type="ARBA" id="ARBA00023242"/>
    </source>
</evidence>
<dbReference type="AlphaFoldDB" id="A0A9P4NNX1"/>
<dbReference type="Gene3D" id="3.90.1030.20">
    <property type="entry name" value="DNA polymerase delta, p66 (Cdc27) subunit, wHTH domain"/>
    <property type="match status" value="1"/>
</dbReference>
<dbReference type="GO" id="GO:1904161">
    <property type="term" value="P:DNA synthesis involved in UV-damage excision repair"/>
    <property type="evidence" value="ECO:0007669"/>
    <property type="project" value="TreeGrafter"/>
</dbReference>
<evidence type="ECO:0000313" key="6">
    <source>
        <dbReference type="EMBL" id="KAF2428972.1"/>
    </source>
</evidence>
<feature type="compositionally biased region" description="Acidic residues" evidence="5">
    <location>
        <begin position="99"/>
        <end position="109"/>
    </location>
</feature>
<feature type="compositionally biased region" description="Polar residues" evidence="5">
    <location>
        <begin position="63"/>
        <end position="77"/>
    </location>
</feature>
<dbReference type="PANTHER" id="PTHR17598">
    <property type="entry name" value="DNA POLYMERASE DELTA SUBUNIT 3"/>
    <property type="match status" value="1"/>
</dbReference>